<sequence>MGATEPDRELVAQHEPSSPAGSSRSCSSTVHDTLSQEDDVCWICLLEGDELVRPCACPRYAHVACLARWQLQSAGTRRETHCEFCDNELPEWRERMTPSTGATAPAVMNVSFGSVAYSFEVQPGPSGYQEFSERVRAAFGLPDDSDLNITFTCDEPCEPANQLTLQGRGAFDAAVHCASVSAARRLRTHRSCAGTDFDPAVGGTADSPSHSAPSHRRTLTTAGPRPAPSADPADPQHVLPARGFNASRSGMAREFQQLSRMDTGVTIPREGARVLDGSSRKVGQGRLNWQALLGSAITLFNCRGSR</sequence>
<evidence type="ECO:0000256" key="2">
    <source>
        <dbReference type="ARBA" id="ARBA00022771"/>
    </source>
</evidence>
<keyword evidence="3" id="KW-0862">Zinc</keyword>
<organism evidence="6 7">
    <name type="scientific">Symbiochloris irregularis</name>
    <dbReference type="NCBI Taxonomy" id="706552"/>
    <lineage>
        <taxon>Eukaryota</taxon>
        <taxon>Viridiplantae</taxon>
        <taxon>Chlorophyta</taxon>
        <taxon>core chlorophytes</taxon>
        <taxon>Trebouxiophyceae</taxon>
        <taxon>Trebouxiales</taxon>
        <taxon>Trebouxiaceae</taxon>
        <taxon>Symbiochloris</taxon>
    </lineage>
</organism>
<dbReference type="SUPFAM" id="SSF57850">
    <property type="entry name" value="RING/U-box"/>
    <property type="match status" value="1"/>
</dbReference>
<proteinExistence type="predicted"/>
<comment type="caution">
    <text evidence="6">The sequence shown here is derived from an EMBL/GenBank/DDBJ whole genome shotgun (WGS) entry which is preliminary data.</text>
</comment>
<dbReference type="GO" id="GO:0008270">
    <property type="term" value="F:zinc ion binding"/>
    <property type="evidence" value="ECO:0007669"/>
    <property type="project" value="UniProtKB-KW"/>
</dbReference>
<protein>
    <recommendedName>
        <fullName evidence="5">RING-CH-type domain-containing protein</fullName>
    </recommendedName>
</protein>
<feature type="compositionally biased region" description="Low complexity" evidence="4">
    <location>
        <begin position="222"/>
        <end position="235"/>
    </location>
</feature>
<dbReference type="Pfam" id="PF12906">
    <property type="entry name" value="RINGv"/>
    <property type="match status" value="1"/>
</dbReference>
<evidence type="ECO:0000256" key="4">
    <source>
        <dbReference type="SAM" id="MobiDB-lite"/>
    </source>
</evidence>
<evidence type="ECO:0000259" key="5">
    <source>
        <dbReference type="PROSITE" id="PS51292"/>
    </source>
</evidence>
<accession>A0AAW1PRM8</accession>
<gene>
    <name evidence="6" type="ORF">WJX73_002158</name>
</gene>
<dbReference type="PROSITE" id="PS51292">
    <property type="entry name" value="ZF_RING_CH"/>
    <property type="match status" value="1"/>
</dbReference>
<name>A0AAW1PRM8_9CHLO</name>
<reference evidence="6 7" key="1">
    <citation type="journal article" date="2024" name="Nat. Commun.">
        <title>Phylogenomics reveals the evolutionary origins of lichenization in chlorophyte algae.</title>
        <authorList>
            <person name="Puginier C."/>
            <person name="Libourel C."/>
            <person name="Otte J."/>
            <person name="Skaloud P."/>
            <person name="Haon M."/>
            <person name="Grisel S."/>
            <person name="Petersen M."/>
            <person name="Berrin J.G."/>
            <person name="Delaux P.M."/>
            <person name="Dal Grande F."/>
            <person name="Keller J."/>
        </authorList>
    </citation>
    <scope>NUCLEOTIDE SEQUENCE [LARGE SCALE GENOMIC DNA]</scope>
    <source>
        <strain evidence="6 7">SAG 2036</strain>
    </source>
</reference>
<evidence type="ECO:0000256" key="3">
    <source>
        <dbReference type="ARBA" id="ARBA00022833"/>
    </source>
</evidence>
<dbReference type="EMBL" id="JALJOQ010000011">
    <property type="protein sequence ID" value="KAK9811096.1"/>
    <property type="molecule type" value="Genomic_DNA"/>
</dbReference>
<dbReference type="AlphaFoldDB" id="A0AAW1PRM8"/>
<dbReference type="InterPro" id="IPR013083">
    <property type="entry name" value="Znf_RING/FYVE/PHD"/>
</dbReference>
<feature type="domain" description="RING-CH-type" evidence="5">
    <location>
        <begin position="33"/>
        <end position="92"/>
    </location>
</feature>
<evidence type="ECO:0000313" key="7">
    <source>
        <dbReference type="Proteomes" id="UP001465755"/>
    </source>
</evidence>
<evidence type="ECO:0000313" key="6">
    <source>
        <dbReference type="EMBL" id="KAK9811096.1"/>
    </source>
</evidence>
<keyword evidence="2" id="KW-0863">Zinc-finger</keyword>
<dbReference type="SMART" id="SM00744">
    <property type="entry name" value="RINGv"/>
    <property type="match status" value="1"/>
</dbReference>
<dbReference type="Gene3D" id="3.30.40.10">
    <property type="entry name" value="Zinc/RING finger domain, C3HC4 (zinc finger)"/>
    <property type="match status" value="1"/>
</dbReference>
<feature type="compositionally biased region" description="Low complexity" evidence="4">
    <location>
        <begin position="17"/>
        <end position="28"/>
    </location>
</feature>
<dbReference type="Proteomes" id="UP001465755">
    <property type="component" value="Unassembled WGS sequence"/>
</dbReference>
<feature type="region of interest" description="Disordered" evidence="4">
    <location>
        <begin position="195"/>
        <end position="244"/>
    </location>
</feature>
<feature type="compositionally biased region" description="Basic and acidic residues" evidence="4">
    <location>
        <begin position="1"/>
        <end position="12"/>
    </location>
</feature>
<feature type="region of interest" description="Disordered" evidence="4">
    <location>
        <begin position="1"/>
        <end position="29"/>
    </location>
</feature>
<keyword evidence="1" id="KW-0479">Metal-binding</keyword>
<evidence type="ECO:0000256" key="1">
    <source>
        <dbReference type="ARBA" id="ARBA00022723"/>
    </source>
</evidence>
<dbReference type="InterPro" id="IPR011016">
    <property type="entry name" value="Znf_RING-CH"/>
</dbReference>
<keyword evidence="7" id="KW-1185">Reference proteome</keyword>